<comment type="similarity">
    <text evidence="7">Belongs to the binding-protein-dependent transport system permease family.</text>
</comment>
<dbReference type="InterPro" id="IPR035906">
    <property type="entry name" value="MetI-like_sf"/>
</dbReference>
<organism evidence="9 10">
    <name type="scientific">Treponema pedis</name>
    <dbReference type="NCBI Taxonomy" id="409322"/>
    <lineage>
        <taxon>Bacteria</taxon>
        <taxon>Pseudomonadati</taxon>
        <taxon>Spirochaetota</taxon>
        <taxon>Spirochaetia</taxon>
        <taxon>Spirochaetales</taxon>
        <taxon>Treponemataceae</taxon>
        <taxon>Treponema</taxon>
    </lineage>
</organism>
<evidence type="ECO:0000259" key="8">
    <source>
        <dbReference type="PROSITE" id="PS50928"/>
    </source>
</evidence>
<dbReference type="SUPFAM" id="SSF161098">
    <property type="entry name" value="MetI-like"/>
    <property type="match status" value="1"/>
</dbReference>
<evidence type="ECO:0000313" key="10">
    <source>
        <dbReference type="Proteomes" id="UP000593915"/>
    </source>
</evidence>
<evidence type="ECO:0000256" key="1">
    <source>
        <dbReference type="ARBA" id="ARBA00004651"/>
    </source>
</evidence>
<name>A0A7S6WQS9_9SPIR</name>
<proteinExistence type="inferred from homology"/>
<keyword evidence="5 7" id="KW-1133">Transmembrane helix</keyword>
<feature type="domain" description="ABC transmembrane type-1" evidence="8">
    <location>
        <begin position="101"/>
        <end position="298"/>
    </location>
</feature>
<evidence type="ECO:0000256" key="3">
    <source>
        <dbReference type="ARBA" id="ARBA00022475"/>
    </source>
</evidence>
<dbReference type="Pfam" id="PF00528">
    <property type="entry name" value="BPD_transp_1"/>
    <property type="match status" value="1"/>
</dbReference>
<evidence type="ECO:0000256" key="5">
    <source>
        <dbReference type="ARBA" id="ARBA00022989"/>
    </source>
</evidence>
<keyword evidence="3" id="KW-1003">Cell membrane</keyword>
<evidence type="ECO:0000256" key="2">
    <source>
        <dbReference type="ARBA" id="ARBA00022448"/>
    </source>
</evidence>
<evidence type="ECO:0000256" key="7">
    <source>
        <dbReference type="RuleBase" id="RU363032"/>
    </source>
</evidence>
<keyword evidence="4 7" id="KW-0812">Transmembrane</keyword>
<dbReference type="PROSITE" id="PS50928">
    <property type="entry name" value="ABC_TM1"/>
    <property type="match status" value="1"/>
</dbReference>
<accession>A0A7S6WQS9</accession>
<protein>
    <submittedName>
        <fullName evidence="9">ABC transporter permease</fullName>
    </submittedName>
</protein>
<feature type="transmembrane region" description="Helical" evidence="7">
    <location>
        <begin position="105"/>
        <end position="128"/>
    </location>
</feature>
<dbReference type="AlphaFoldDB" id="A0A7S6WQS9"/>
<feature type="transmembrane region" description="Helical" evidence="7">
    <location>
        <begin position="12"/>
        <end position="30"/>
    </location>
</feature>
<dbReference type="GO" id="GO:0005886">
    <property type="term" value="C:plasma membrane"/>
    <property type="evidence" value="ECO:0007669"/>
    <property type="project" value="UniProtKB-SubCell"/>
</dbReference>
<dbReference type="Proteomes" id="UP000593915">
    <property type="component" value="Chromosome"/>
</dbReference>
<evidence type="ECO:0000313" key="9">
    <source>
        <dbReference type="EMBL" id="QOW61649.1"/>
    </source>
</evidence>
<gene>
    <name evidence="9" type="ORF">IFE08_04540</name>
</gene>
<keyword evidence="6 7" id="KW-0472">Membrane</keyword>
<evidence type="ECO:0000256" key="6">
    <source>
        <dbReference type="ARBA" id="ARBA00023136"/>
    </source>
</evidence>
<keyword evidence="2 7" id="KW-0813">Transport</keyword>
<evidence type="ECO:0000256" key="4">
    <source>
        <dbReference type="ARBA" id="ARBA00022692"/>
    </source>
</evidence>
<dbReference type="CDD" id="cd06261">
    <property type="entry name" value="TM_PBP2"/>
    <property type="match status" value="1"/>
</dbReference>
<dbReference type="InterPro" id="IPR000515">
    <property type="entry name" value="MetI-like"/>
</dbReference>
<feature type="transmembrane region" description="Helical" evidence="7">
    <location>
        <begin position="277"/>
        <end position="298"/>
    </location>
</feature>
<feature type="transmembrane region" description="Helical" evidence="7">
    <location>
        <begin position="172"/>
        <end position="195"/>
    </location>
</feature>
<dbReference type="Gene3D" id="1.10.3720.10">
    <property type="entry name" value="MetI-like"/>
    <property type="match status" value="1"/>
</dbReference>
<reference evidence="9 10" key="1">
    <citation type="submission" date="2020-09" db="EMBL/GenBank/DDBJ databases">
        <title>Characterization of Treponema spp. from bovine digital dermatitis in Korea.</title>
        <authorList>
            <person name="Espiritu H.M."/>
            <person name="Cho Y.I."/>
            <person name="Mamuad L."/>
        </authorList>
    </citation>
    <scope>NUCLEOTIDE SEQUENCE [LARGE SCALE GENOMIC DNA]</scope>
    <source>
        <strain evidence="9 10">KS1</strain>
    </source>
</reference>
<dbReference type="PANTHER" id="PTHR43163:SF6">
    <property type="entry name" value="DIPEPTIDE TRANSPORT SYSTEM PERMEASE PROTEIN DPPB-RELATED"/>
    <property type="match status" value="1"/>
</dbReference>
<feature type="transmembrane region" description="Helical" evidence="7">
    <location>
        <begin position="233"/>
        <end position="255"/>
    </location>
</feature>
<dbReference type="EMBL" id="CP061839">
    <property type="protein sequence ID" value="QOW61649.1"/>
    <property type="molecule type" value="Genomic_DNA"/>
</dbReference>
<dbReference type="PANTHER" id="PTHR43163">
    <property type="entry name" value="DIPEPTIDE TRANSPORT SYSTEM PERMEASE PROTEIN DPPB-RELATED"/>
    <property type="match status" value="1"/>
</dbReference>
<feature type="transmembrane region" description="Helical" evidence="7">
    <location>
        <begin position="140"/>
        <end position="160"/>
    </location>
</feature>
<sequence length="316" mass="34815">MRRLLLKKLVTIIPYLLVITALSFSVMYFAPGESTAMIILKHKVSGVFISEAQAEQYAAEQNLSLPFKDAYLNWLKGIIRGDFGKSLITGDSVVNEITTSFSKTLLLSFIALFTELCLSFPCGMYTAWKNKPVLNKLTEVWGICSMSIPFFWLALLVVWVCTAKLKLHFVVGYHGINSLLIPGVLLGIMGSGYFIQIVKSKTALILQEGYIELAKAQGLSSQKILFGHVLKNISAPCVAVLAINVIALLGGSVLIERIFSIPGFGLLMLNASNNKDYILLSGGMLFSATIVLVINLLADIYYLKMDKRACHELYAQ</sequence>
<dbReference type="GO" id="GO:0055085">
    <property type="term" value="P:transmembrane transport"/>
    <property type="evidence" value="ECO:0007669"/>
    <property type="project" value="InterPro"/>
</dbReference>
<comment type="subcellular location">
    <subcellularLocation>
        <location evidence="1 7">Cell membrane</location>
        <topology evidence="1 7">Multi-pass membrane protein</topology>
    </subcellularLocation>
</comment>